<dbReference type="InterPro" id="IPR050090">
    <property type="entry name" value="Tyrosine_recombinase_XerCD"/>
</dbReference>
<accession>A0ABW3PPX7</accession>
<evidence type="ECO:0000313" key="6">
    <source>
        <dbReference type="EMBL" id="MFD1129099.1"/>
    </source>
</evidence>
<dbReference type="PROSITE" id="PS51898">
    <property type="entry name" value="TYR_RECOMBINASE"/>
    <property type="match status" value="1"/>
</dbReference>
<evidence type="ECO:0000256" key="1">
    <source>
        <dbReference type="ARBA" id="ARBA00008857"/>
    </source>
</evidence>
<comment type="similarity">
    <text evidence="1">Belongs to the 'phage' integrase family.</text>
</comment>
<evidence type="ECO:0000313" key="7">
    <source>
        <dbReference type="Proteomes" id="UP001597169"/>
    </source>
</evidence>
<dbReference type="InterPro" id="IPR011010">
    <property type="entry name" value="DNA_brk_join_enz"/>
</dbReference>
<keyword evidence="3" id="KW-0238">DNA-binding</keyword>
<evidence type="ECO:0000256" key="2">
    <source>
        <dbReference type="ARBA" id="ARBA00022908"/>
    </source>
</evidence>
<dbReference type="InterPro" id="IPR010998">
    <property type="entry name" value="Integrase_recombinase_N"/>
</dbReference>
<reference evidence="7" key="1">
    <citation type="journal article" date="2019" name="Int. J. Syst. Evol. Microbiol.">
        <title>The Global Catalogue of Microorganisms (GCM) 10K type strain sequencing project: providing services to taxonomists for standard genome sequencing and annotation.</title>
        <authorList>
            <consortium name="The Broad Institute Genomics Platform"/>
            <consortium name="The Broad Institute Genome Sequencing Center for Infectious Disease"/>
            <person name="Wu L."/>
            <person name="Ma J."/>
        </authorList>
    </citation>
    <scope>NUCLEOTIDE SEQUENCE [LARGE SCALE GENOMIC DNA]</scope>
    <source>
        <strain evidence="7">CCUG 53519</strain>
    </source>
</reference>
<dbReference type="InterPro" id="IPR013762">
    <property type="entry name" value="Integrase-like_cat_sf"/>
</dbReference>
<dbReference type="SUPFAM" id="SSF56349">
    <property type="entry name" value="DNA breaking-rejoining enzymes"/>
    <property type="match status" value="1"/>
</dbReference>
<dbReference type="Gene3D" id="1.10.443.10">
    <property type="entry name" value="Intergrase catalytic core"/>
    <property type="match status" value="1"/>
</dbReference>
<dbReference type="InterPro" id="IPR004107">
    <property type="entry name" value="Integrase_SAM-like_N"/>
</dbReference>
<dbReference type="Pfam" id="PF00589">
    <property type="entry name" value="Phage_integrase"/>
    <property type="match status" value="1"/>
</dbReference>
<gene>
    <name evidence="6" type="ORF">ACFQ3J_13035</name>
</gene>
<comment type="caution">
    <text evidence="6">The sequence shown here is derived from an EMBL/GenBank/DDBJ whole genome shotgun (WGS) entry which is preliminary data.</text>
</comment>
<feature type="domain" description="Tyr recombinase" evidence="5">
    <location>
        <begin position="270"/>
        <end position="443"/>
    </location>
</feature>
<sequence length="454" mass="52140">MKIIVDILKNRMEDQQLSIKLDHFDLSDVKRLRKIEGGCWNPEKKHWLYPYTEKVVMEIYHCFSTLEIVVSDALKQHEIWSVLMEKVRPMQNRKLNLETKYKIPSSEEHQAPASMTSKLFERSQGVTINRAEASKASTIDELTEGLIEPETLINKAQSFDDTAVLATSINQKLRLALRLKGYSAKTTKAYCGHVRRYIEAKSTNMPDEPNGKAVHSGRLDVQWYTQYLLNQGHSHAYVNQAISALRFLAKEVLKQSAQKHEYIRPKSEKKLPYVLSEEEVMLILQAVDNLKHRAMLYLAYSSGLRVSEVVRLKISDLDISRSTLLVRQGKGRKDRYTMLSNAAWEIVQAYILSEKPGHWLFPGQTKGKHLTERSLQKVFNQALKRSGIKKDAGIHVLRHSFATHLLEAGTDLRYIQELLGHLNSSTTERYTHVSNKHIRKIQSPLDRISDGLKT</sequence>
<keyword evidence="4" id="KW-0233">DNA recombination</keyword>
<dbReference type="InterPro" id="IPR002104">
    <property type="entry name" value="Integrase_catalytic"/>
</dbReference>
<dbReference type="PANTHER" id="PTHR30349:SF64">
    <property type="entry name" value="PROPHAGE INTEGRASE INTD-RELATED"/>
    <property type="match status" value="1"/>
</dbReference>
<organism evidence="6 7">
    <name type="scientific">Paenibacillus provencensis</name>
    <dbReference type="NCBI Taxonomy" id="441151"/>
    <lineage>
        <taxon>Bacteria</taxon>
        <taxon>Bacillati</taxon>
        <taxon>Bacillota</taxon>
        <taxon>Bacilli</taxon>
        <taxon>Bacillales</taxon>
        <taxon>Paenibacillaceae</taxon>
        <taxon>Paenibacillus</taxon>
    </lineage>
</organism>
<dbReference type="RefSeq" id="WP_251582034.1">
    <property type="nucleotide sequence ID" value="NZ_JBHTKX010000001.1"/>
</dbReference>
<dbReference type="Proteomes" id="UP001597169">
    <property type="component" value="Unassembled WGS sequence"/>
</dbReference>
<evidence type="ECO:0000256" key="3">
    <source>
        <dbReference type="ARBA" id="ARBA00023125"/>
    </source>
</evidence>
<proteinExistence type="inferred from homology"/>
<keyword evidence="2" id="KW-0229">DNA integration</keyword>
<name>A0ABW3PPX7_9BACL</name>
<keyword evidence="7" id="KW-1185">Reference proteome</keyword>
<evidence type="ECO:0000259" key="5">
    <source>
        <dbReference type="PROSITE" id="PS51898"/>
    </source>
</evidence>
<dbReference type="PANTHER" id="PTHR30349">
    <property type="entry name" value="PHAGE INTEGRASE-RELATED"/>
    <property type="match status" value="1"/>
</dbReference>
<protein>
    <submittedName>
        <fullName evidence="6">Tyrosine-type recombinase/integrase</fullName>
    </submittedName>
</protein>
<evidence type="ECO:0000256" key="4">
    <source>
        <dbReference type="ARBA" id="ARBA00023172"/>
    </source>
</evidence>
<dbReference type="Gene3D" id="1.10.150.130">
    <property type="match status" value="1"/>
</dbReference>
<dbReference type="Pfam" id="PF13495">
    <property type="entry name" value="Phage_int_SAM_4"/>
    <property type="match status" value="1"/>
</dbReference>
<dbReference type="EMBL" id="JBHTKX010000001">
    <property type="protein sequence ID" value="MFD1129099.1"/>
    <property type="molecule type" value="Genomic_DNA"/>
</dbReference>